<organism evidence="2 3">
    <name type="scientific">Diplodia seriata</name>
    <dbReference type="NCBI Taxonomy" id="420778"/>
    <lineage>
        <taxon>Eukaryota</taxon>
        <taxon>Fungi</taxon>
        <taxon>Dikarya</taxon>
        <taxon>Ascomycota</taxon>
        <taxon>Pezizomycotina</taxon>
        <taxon>Dothideomycetes</taxon>
        <taxon>Dothideomycetes incertae sedis</taxon>
        <taxon>Botryosphaeriales</taxon>
        <taxon>Botryosphaeriaceae</taxon>
        <taxon>Diplodia</taxon>
    </lineage>
</organism>
<gene>
    <name evidence="2" type="ORF">BK809_0002877</name>
</gene>
<dbReference type="Proteomes" id="UP000190776">
    <property type="component" value="Unassembled WGS sequence"/>
</dbReference>
<dbReference type="STRING" id="420778.A0A1S8BKP4"/>
<evidence type="ECO:0000313" key="2">
    <source>
        <dbReference type="EMBL" id="OMP88120.1"/>
    </source>
</evidence>
<dbReference type="OrthoDB" id="4356994at2759"/>
<name>A0A1S8BKP4_9PEZI</name>
<dbReference type="AlphaFoldDB" id="A0A1S8BKP4"/>
<evidence type="ECO:0000313" key="3">
    <source>
        <dbReference type="Proteomes" id="UP000190776"/>
    </source>
</evidence>
<reference evidence="2 3" key="1">
    <citation type="submission" date="2017-01" db="EMBL/GenBank/DDBJ databases">
        <title>Draft genome sequence of Diplodia seriata F98.1, a fungal species involved in grapevine trunk diseases.</title>
        <authorList>
            <person name="Robert-Siegwald G."/>
            <person name="Vallet J."/>
            <person name="Abou-Mansour E."/>
            <person name="Xu J."/>
            <person name="Rey P."/>
            <person name="Bertsch C."/>
            <person name="Rego C."/>
            <person name="Larignon P."/>
            <person name="Fontaine F."/>
            <person name="Lebrun M.-H."/>
        </authorList>
    </citation>
    <scope>NUCLEOTIDE SEQUENCE [LARGE SCALE GENOMIC DNA]</scope>
    <source>
        <strain evidence="2 3">F98.1</strain>
    </source>
</reference>
<proteinExistence type="predicted"/>
<evidence type="ECO:0000256" key="1">
    <source>
        <dbReference type="SAM" id="MobiDB-lite"/>
    </source>
</evidence>
<dbReference type="EMBL" id="MSZU01000075">
    <property type="protein sequence ID" value="OMP88120.1"/>
    <property type="molecule type" value="Genomic_DNA"/>
</dbReference>
<protein>
    <submittedName>
        <fullName evidence="2">Uncharacterized protein</fullName>
    </submittedName>
</protein>
<comment type="caution">
    <text evidence="2">The sequence shown here is derived from an EMBL/GenBank/DDBJ whole genome shotgun (WGS) entry which is preliminary data.</text>
</comment>
<accession>A0A1S8BKP4</accession>
<feature type="region of interest" description="Disordered" evidence="1">
    <location>
        <begin position="122"/>
        <end position="141"/>
    </location>
</feature>
<sequence length="209" mass="22875">MSSHEFPFSLPPLRSALATANAVLHCPTCPQSMATATQNIHMLISLLMTVIDAVHRLLQTIDAEAARVDATGTSKPFMVADASAPHYMHTGTPDCPVKFGMELSGAEWRELARKVVKRQVVGSNGGGGATETETEREQEMGAEDTIYGMLAAFVRRQNRWHDDPAMIEVRRKAMGDGGASIEKMEELGHVRLCVQNVENVVARMKMLDI</sequence>